<evidence type="ECO:0000256" key="11">
    <source>
        <dbReference type="SAM" id="SignalP"/>
    </source>
</evidence>
<proteinExistence type="inferred from homology"/>
<comment type="function">
    <text evidence="9">May be a cell surface adhesion protein.</text>
</comment>
<comment type="subcellular location">
    <subcellularLocation>
        <location evidence="1">Cell membrane</location>
        <topology evidence="1">Lipid-anchor</topology>
        <topology evidence="1">GPI-anchor</topology>
    </subcellularLocation>
</comment>
<evidence type="ECO:0000256" key="3">
    <source>
        <dbReference type="ARBA" id="ARBA00022475"/>
    </source>
</evidence>
<evidence type="ECO:0000256" key="7">
    <source>
        <dbReference type="ARBA" id="ARBA00023136"/>
    </source>
</evidence>
<keyword evidence="4" id="KW-0449">Lipoprotein</keyword>
<keyword evidence="5 11" id="KW-0732">Signal</keyword>
<evidence type="ECO:0000256" key="2">
    <source>
        <dbReference type="ARBA" id="ARBA00007843"/>
    </source>
</evidence>
<dbReference type="InterPro" id="IPR000782">
    <property type="entry name" value="FAS1_domain"/>
</dbReference>
<dbReference type="PANTHER" id="PTHR32077">
    <property type="entry name" value="FASCICLIN-LIKE ARABINOGALACTAN PROTEIN"/>
    <property type="match status" value="1"/>
</dbReference>
<keyword evidence="3" id="KW-1003">Cell membrane</keyword>
<feature type="signal peptide" evidence="11">
    <location>
        <begin position="1"/>
        <end position="25"/>
    </location>
</feature>
<dbReference type="OrthoDB" id="286301at2759"/>
<evidence type="ECO:0000313" key="13">
    <source>
        <dbReference type="EMBL" id="KAF3332583.1"/>
    </source>
</evidence>
<comment type="similarity">
    <text evidence="2">Belongs to the fasciclin-like AGP family.</text>
</comment>
<dbReference type="PROSITE" id="PS50213">
    <property type="entry name" value="FAS1"/>
    <property type="match status" value="1"/>
</dbReference>
<keyword evidence="7" id="KW-0472">Membrane</keyword>
<dbReference type="GO" id="GO:0009834">
    <property type="term" value="P:plant-type secondary cell wall biogenesis"/>
    <property type="evidence" value="ECO:0007669"/>
    <property type="project" value="UniProtKB-ARBA"/>
</dbReference>
<dbReference type="PANTHER" id="PTHR32077:SF54">
    <property type="entry name" value="FASCICLIN-LIKE ARABINOGALACTAN PROTEIN 13-RELATED"/>
    <property type="match status" value="1"/>
</dbReference>
<keyword evidence="8" id="KW-0325">Glycoprotein</keyword>
<comment type="caution">
    <text evidence="13">The sequence shown here is derived from an EMBL/GenBank/DDBJ whole genome shotgun (WGS) entry which is preliminary data.</text>
</comment>
<feature type="chain" id="PRO_5032941407" evidence="11">
    <location>
        <begin position="26"/>
        <end position="257"/>
    </location>
</feature>
<name>A0A833R335_9POAL</name>
<evidence type="ECO:0000256" key="10">
    <source>
        <dbReference type="SAM" id="MobiDB-lite"/>
    </source>
</evidence>
<dbReference type="GO" id="GO:0005886">
    <property type="term" value="C:plasma membrane"/>
    <property type="evidence" value="ECO:0007669"/>
    <property type="project" value="UniProtKB-SubCell"/>
</dbReference>
<sequence length="257" mass="27362">MAPIQIHPCLLFLVIVLSPALLSHAKTAPAVADAPSPVAEPLNFTHILEKGEQYKTFLRILKDTQVGAQVVNQLEDSIEGLTVMAPTDNAFNSLKTGTLNKLTNQQQSELVMYHILPKYYSFVTFQTTSNPVPTQATSEDGTCTVNITSGSNQANISTGVDETTITNALYQDFPLAVYSVDKVLLPPDLFGPKSAKSHSSASTKGNTKNNGTSALSPSSDSEDDTNADTKSASGADFKGAHWGSIAGVLFMSILNLL</sequence>
<evidence type="ECO:0000256" key="9">
    <source>
        <dbReference type="ARBA" id="ARBA00024686"/>
    </source>
</evidence>
<dbReference type="Pfam" id="PF02469">
    <property type="entry name" value="Fasciclin"/>
    <property type="match status" value="1"/>
</dbReference>
<dbReference type="AlphaFoldDB" id="A0A833R335"/>
<evidence type="ECO:0000256" key="6">
    <source>
        <dbReference type="ARBA" id="ARBA00022974"/>
    </source>
</evidence>
<evidence type="ECO:0000259" key="12">
    <source>
        <dbReference type="PROSITE" id="PS50213"/>
    </source>
</evidence>
<evidence type="ECO:0000256" key="8">
    <source>
        <dbReference type="ARBA" id="ARBA00023180"/>
    </source>
</evidence>
<dbReference type="InterPro" id="IPR036378">
    <property type="entry name" value="FAS1_dom_sf"/>
</dbReference>
<dbReference type="SUPFAM" id="SSF82153">
    <property type="entry name" value="FAS1 domain"/>
    <property type="match status" value="1"/>
</dbReference>
<feature type="domain" description="FAS1" evidence="12">
    <location>
        <begin position="41"/>
        <end position="184"/>
    </location>
</feature>
<evidence type="ECO:0000256" key="4">
    <source>
        <dbReference type="ARBA" id="ARBA00022622"/>
    </source>
</evidence>
<gene>
    <name evidence="13" type="ORF">FCM35_KLT02160</name>
</gene>
<keyword evidence="6" id="KW-0654">Proteoglycan</keyword>
<dbReference type="EMBL" id="SWLB01000011">
    <property type="protein sequence ID" value="KAF3332583.1"/>
    <property type="molecule type" value="Genomic_DNA"/>
</dbReference>
<organism evidence="13 14">
    <name type="scientific">Carex littledalei</name>
    <dbReference type="NCBI Taxonomy" id="544730"/>
    <lineage>
        <taxon>Eukaryota</taxon>
        <taxon>Viridiplantae</taxon>
        <taxon>Streptophyta</taxon>
        <taxon>Embryophyta</taxon>
        <taxon>Tracheophyta</taxon>
        <taxon>Spermatophyta</taxon>
        <taxon>Magnoliopsida</taxon>
        <taxon>Liliopsida</taxon>
        <taxon>Poales</taxon>
        <taxon>Cyperaceae</taxon>
        <taxon>Cyperoideae</taxon>
        <taxon>Cariceae</taxon>
        <taxon>Carex</taxon>
        <taxon>Carex subgen. Euthyceras</taxon>
    </lineage>
</organism>
<dbReference type="Proteomes" id="UP000623129">
    <property type="component" value="Unassembled WGS sequence"/>
</dbReference>
<dbReference type="SMART" id="SM00554">
    <property type="entry name" value="FAS1"/>
    <property type="match status" value="1"/>
</dbReference>
<feature type="region of interest" description="Disordered" evidence="10">
    <location>
        <begin position="192"/>
        <end position="233"/>
    </location>
</feature>
<protein>
    <submittedName>
        <fullName evidence="13">Fasciclin-like arabinogalactan protein 6</fullName>
    </submittedName>
</protein>
<accession>A0A833R335</accession>
<dbReference type="FunFam" id="2.30.180.10:FF:000006">
    <property type="entry name" value="Fasciclin-like arabinogalactan protein 11"/>
    <property type="match status" value="1"/>
</dbReference>
<feature type="compositionally biased region" description="Low complexity" evidence="10">
    <location>
        <begin position="193"/>
        <end position="202"/>
    </location>
</feature>
<evidence type="ECO:0000313" key="14">
    <source>
        <dbReference type="Proteomes" id="UP000623129"/>
    </source>
</evidence>
<keyword evidence="4" id="KW-0336">GPI-anchor</keyword>
<keyword evidence="14" id="KW-1185">Reference proteome</keyword>
<feature type="compositionally biased region" description="Polar residues" evidence="10">
    <location>
        <begin position="203"/>
        <end position="219"/>
    </location>
</feature>
<reference evidence="13" key="1">
    <citation type="submission" date="2020-01" db="EMBL/GenBank/DDBJ databases">
        <title>Genome sequence of Kobresia littledalei, the first chromosome-level genome in the family Cyperaceae.</title>
        <authorList>
            <person name="Qu G."/>
        </authorList>
    </citation>
    <scope>NUCLEOTIDE SEQUENCE</scope>
    <source>
        <strain evidence="13">C.B.Clarke</strain>
        <tissue evidence="13">Leaf</tissue>
    </source>
</reference>
<evidence type="ECO:0000256" key="1">
    <source>
        <dbReference type="ARBA" id="ARBA00004609"/>
    </source>
</evidence>
<dbReference type="InterPro" id="IPR045003">
    <property type="entry name" value="FLA_A"/>
</dbReference>
<evidence type="ECO:0000256" key="5">
    <source>
        <dbReference type="ARBA" id="ARBA00022729"/>
    </source>
</evidence>
<dbReference type="GO" id="GO:0098552">
    <property type="term" value="C:side of membrane"/>
    <property type="evidence" value="ECO:0007669"/>
    <property type="project" value="UniProtKB-KW"/>
</dbReference>
<dbReference type="Gene3D" id="2.30.180.10">
    <property type="entry name" value="FAS1 domain"/>
    <property type="match status" value="1"/>
</dbReference>